<dbReference type="Gene3D" id="3.30.200.20">
    <property type="entry name" value="Phosphorylase Kinase, domain 1"/>
    <property type="match status" value="1"/>
</dbReference>
<dbReference type="PANTHER" id="PTHR43671">
    <property type="entry name" value="SERINE/THREONINE-PROTEIN KINASE NEK"/>
    <property type="match status" value="1"/>
</dbReference>
<keyword evidence="6 7" id="KW-0067">ATP-binding</keyword>
<keyword evidence="4 7" id="KW-0547">Nucleotide-binding</keyword>
<feature type="compositionally biased region" description="Low complexity" evidence="8">
    <location>
        <begin position="551"/>
        <end position="560"/>
    </location>
</feature>
<feature type="compositionally biased region" description="Low complexity" evidence="8">
    <location>
        <begin position="574"/>
        <end position="609"/>
    </location>
</feature>
<keyword evidence="5 11" id="KW-0418">Kinase</keyword>
<dbReference type="GO" id="GO:0005524">
    <property type="term" value="F:ATP binding"/>
    <property type="evidence" value="ECO:0007669"/>
    <property type="project" value="UniProtKB-UniRule"/>
</dbReference>
<dbReference type="InterPro" id="IPR000719">
    <property type="entry name" value="Prot_kinase_dom"/>
</dbReference>
<dbReference type="EMBL" id="CP002299">
    <property type="protein sequence ID" value="ADP80470.1"/>
    <property type="molecule type" value="Genomic_DNA"/>
</dbReference>
<comment type="similarity">
    <text evidence="1">Belongs to the protein kinase superfamily. NEK Ser/Thr protein kinase family. NIMA subfamily.</text>
</comment>
<feature type="region of interest" description="Disordered" evidence="8">
    <location>
        <begin position="372"/>
        <end position="513"/>
    </location>
</feature>
<dbReference type="InterPro" id="IPR011009">
    <property type="entry name" value="Kinase-like_dom_sf"/>
</dbReference>
<dbReference type="CDD" id="cd14014">
    <property type="entry name" value="STKc_PknB_like"/>
    <property type="match status" value="1"/>
</dbReference>
<evidence type="ECO:0000256" key="1">
    <source>
        <dbReference type="ARBA" id="ARBA00010886"/>
    </source>
</evidence>
<dbReference type="OrthoDB" id="3218453at2"/>
<dbReference type="RefSeq" id="WP_013423588.1">
    <property type="nucleotide sequence ID" value="NC_014666.1"/>
</dbReference>
<gene>
    <name evidence="11" type="ordered locus">FraEuI1c_2434</name>
</gene>
<evidence type="ECO:0000256" key="4">
    <source>
        <dbReference type="ARBA" id="ARBA00022741"/>
    </source>
</evidence>
<evidence type="ECO:0000256" key="5">
    <source>
        <dbReference type="ARBA" id="ARBA00022777"/>
    </source>
</evidence>
<keyword evidence="12" id="KW-1185">Reference proteome</keyword>
<keyword evidence="9" id="KW-1133">Transmembrane helix</keyword>
<evidence type="ECO:0000313" key="11">
    <source>
        <dbReference type="EMBL" id="ADP80470.1"/>
    </source>
</evidence>
<feature type="region of interest" description="Disordered" evidence="8">
    <location>
        <begin position="544"/>
        <end position="659"/>
    </location>
</feature>
<dbReference type="GO" id="GO:0004674">
    <property type="term" value="F:protein serine/threonine kinase activity"/>
    <property type="evidence" value="ECO:0007669"/>
    <property type="project" value="UniProtKB-KW"/>
</dbReference>
<organism evidence="11 12">
    <name type="scientific">Pseudofrankia inefficax (strain DSM 45817 / CECT 9037 / DDB 130130 / EuI1c)</name>
    <name type="common">Frankia inefficax</name>
    <dbReference type="NCBI Taxonomy" id="298654"/>
    <lineage>
        <taxon>Bacteria</taxon>
        <taxon>Bacillati</taxon>
        <taxon>Actinomycetota</taxon>
        <taxon>Actinomycetes</taxon>
        <taxon>Frankiales</taxon>
        <taxon>Frankiaceae</taxon>
        <taxon>Pseudofrankia</taxon>
    </lineage>
</organism>
<dbReference type="PROSITE" id="PS00107">
    <property type="entry name" value="PROTEIN_KINASE_ATP"/>
    <property type="match status" value="1"/>
</dbReference>
<dbReference type="EC" id="2.7.11.1" evidence="2"/>
<evidence type="ECO:0000256" key="2">
    <source>
        <dbReference type="ARBA" id="ARBA00012513"/>
    </source>
</evidence>
<dbReference type="PROSITE" id="PS00108">
    <property type="entry name" value="PROTEIN_KINASE_ST"/>
    <property type="match status" value="1"/>
</dbReference>
<evidence type="ECO:0000313" key="12">
    <source>
        <dbReference type="Proteomes" id="UP000002484"/>
    </source>
</evidence>
<evidence type="ECO:0000256" key="9">
    <source>
        <dbReference type="SAM" id="Phobius"/>
    </source>
</evidence>
<dbReference type="InParanoid" id="E3J1E9"/>
<protein>
    <recommendedName>
        <fullName evidence="2">non-specific serine/threonine protein kinase</fullName>
        <ecNumber evidence="2">2.7.11.1</ecNumber>
    </recommendedName>
</protein>
<proteinExistence type="inferred from homology"/>
<dbReference type="Pfam" id="PF00069">
    <property type="entry name" value="Pkinase"/>
    <property type="match status" value="1"/>
</dbReference>
<dbReference type="eggNOG" id="COG0515">
    <property type="taxonomic scope" value="Bacteria"/>
</dbReference>
<evidence type="ECO:0000256" key="7">
    <source>
        <dbReference type="PROSITE-ProRule" id="PRU10141"/>
    </source>
</evidence>
<sequence>MLAPLTDDDPRSIGPFRLGGRLGSGGMGTVYLGFGTDDQAVAVKVPSASLVDDARFRARFRREAVAVQSIDSGSVAAVVAADTEANPPWLATEFIQGATLLDAVAGRGPLAARLVVGFAAGLADGLVAIHAVGVVHRDLKPANVVLAWDGPKIIDFGVALTTRSLLGVDSGADSDVTVAQTQAGQRLGTFVWMAPEQLRGGTVGPAADVFAWGACVTYATTGHGPFRADGAFEIIARIQRDEPDLDGVPAELVDLVRATLAKDPDDRPTAAALVSALLHQNVQTPLESDRAVETALLPWVAQPPTPSPIDTALGEAPVPAQPDVDVPSGTLVLPPPVKALPAAKALPPAKALPAATPELPAVAPVDTGPRQLAARAASGGALPTPRAYGEGRGGGGSRRDDDSGDLPTMLPPGAYGEARGGGGSRRDDDSGELPTMLRSPLQRTQEGHAGVGARREDDDSGDLPTMLRSPLQPDHERPRAGGGSGGRPDEAAFADAAGWQGGPRPPVQVGPGRPSSAVKIVLALVTVLVVAAAVGLALVLAHSGGGGGSGVEVSSTSTGAPTDAVTATPSTPETVASTTDAAVPPPAATTAAPSRQATTKPSATPTQAPTSPPSQTPTHTTTTPPPTSTTPSVAPTSDHPSTPSATAAPPTGSAPTPTA</sequence>
<reference evidence="11 12" key="1">
    <citation type="submission" date="2010-10" db="EMBL/GenBank/DDBJ databases">
        <title>Complete sequence of Frankia sp. EuI1c.</title>
        <authorList>
            <consortium name="US DOE Joint Genome Institute"/>
            <person name="Lucas S."/>
            <person name="Copeland A."/>
            <person name="Lapidus A."/>
            <person name="Cheng J.-F."/>
            <person name="Bruce D."/>
            <person name="Goodwin L."/>
            <person name="Pitluck S."/>
            <person name="Chertkov O."/>
            <person name="Detter J.C."/>
            <person name="Han C."/>
            <person name="Tapia R."/>
            <person name="Land M."/>
            <person name="Hauser L."/>
            <person name="Jeffries C."/>
            <person name="Kyrpides N."/>
            <person name="Ivanova N."/>
            <person name="Mikhailova N."/>
            <person name="Beauchemin N."/>
            <person name="Sen A."/>
            <person name="Sur S.A."/>
            <person name="Gtari M."/>
            <person name="Wall L."/>
            <person name="Tisa L."/>
            <person name="Woyke T."/>
        </authorList>
    </citation>
    <scope>NUCLEOTIDE SEQUENCE [LARGE SCALE GENOMIC DNA]</scope>
    <source>
        <strain evidence="12">DSM 45817 / CECT 9037 / EuI1c</strain>
    </source>
</reference>
<name>E3J1E9_PSEI1</name>
<feature type="transmembrane region" description="Helical" evidence="9">
    <location>
        <begin position="520"/>
        <end position="541"/>
    </location>
</feature>
<dbReference type="STRING" id="298654.FraEuI1c_2434"/>
<dbReference type="SUPFAM" id="SSF56112">
    <property type="entry name" value="Protein kinase-like (PK-like)"/>
    <property type="match status" value="1"/>
</dbReference>
<evidence type="ECO:0000256" key="8">
    <source>
        <dbReference type="SAM" id="MobiDB-lite"/>
    </source>
</evidence>
<dbReference type="InterPro" id="IPR008271">
    <property type="entry name" value="Ser/Thr_kinase_AS"/>
</dbReference>
<accession>E3J1E9</accession>
<dbReference type="InterPro" id="IPR050660">
    <property type="entry name" value="NEK_Ser/Thr_kinase"/>
</dbReference>
<dbReference type="Proteomes" id="UP000002484">
    <property type="component" value="Chromosome"/>
</dbReference>
<evidence type="ECO:0000256" key="6">
    <source>
        <dbReference type="ARBA" id="ARBA00022840"/>
    </source>
</evidence>
<dbReference type="PROSITE" id="PS50011">
    <property type="entry name" value="PROTEIN_KINASE_DOM"/>
    <property type="match status" value="1"/>
</dbReference>
<dbReference type="SMART" id="SM00220">
    <property type="entry name" value="S_TKc"/>
    <property type="match status" value="1"/>
</dbReference>
<feature type="domain" description="Protein kinase" evidence="10">
    <location>
        <begin position="16"/>
        <end position="282"/>
    </location>
</feature>
<dbReference type="AlphaFoldDB" id="E3J1E9"/>
<keyword evidence="9" id="KW-0472">Membrane</keyword>
<dbReference type="PANTHER" id="PTHR43671:SF13">
    <property type="entry name" value="SERINE_THREONINE-PROTEIN KINASE NEK2"/>
    <property type="match status" value="1"/>
</dbReference>
<dbReference type="Gene3D" id="1.10.510.10">
    <property type="entry name" value="Transferase(Phosphotransferase) domain 1"/>
    <property type="match status" value="1"/>
</dbReference>
<evidence type="ECO:0000259" key="10">
    <source>
        <dbReference type="PROSITE" id="PS50011"/>
    </source>
</evidence>
<evidence type="ECO:0000256" key="3">
    <source>
        <dbReference type="ARBA" id="ARBA00022679"/>
    </source>
</evidence>
<feature type="binding site" evidence="7">
    <location>
        <position position="44"/>
    </location>
    <ligand>
        <name>ATP</name>
        <dbReference type="ChEBI" id="CHEBI:30616"/>
    </ligand>
</feature>
<feature type="compositionally biased region" description="Low complexity" evidence="8">
    <location>
        <begin position="629"/>
        <end position="659"/>
    </location>
</feature>
<dbReference type="HOGENOM" id="CLU_000288_135_1_11"/>
<keyword evidence="9" id="KW-0812">Transmembrane</keyword>
<keyword evidence="3" id="KW-0808">Transferase</keyword>
<dbReference type="InterPro" id="IPR017441">
    <property type="entry name" value="Protein_kinase_ATP_BS"/>
</dbReference>
<dbReference type="KEGG" id="fri:FraEuI1c_2434"/>
<keyword evidence="11" id="KW-0723">Serine/threonine-protein kinase</keyword>